<comment type="caution">
    <text evidence="1">The sequence shown here is derived from an EMBL/GenBank/DDBJ whole genome shotgun (WGS) entry which is preliminary data.</text>
</comment>
<name>A0ABP7NTN1_9ACTN</name>
<dbReference type="EMBL" id="BAABCQ010000005">
    <property type="protein sequence ID" value="GAA3953798.1"/>
    <property type="molecule type" value="Genomic_DNA"/>
</dbReference>
<reference evidence="2" key="1">
    <citation type="journal article" date="2019" name="Int. J. Syst. Evol. Microbiol.">
        <title>The Global Catalogue of Microorganisms (GCM) 10K type strain sequencing project: providing services to taxonomists for standard genome sequencing and annotation.</title>
        <authorList>
            <consortium name="The Broad Institute Genomics Platform"/>
            <consortium name="The Broad Institute Genome Sequencing Center for Infectious Disease"/>
            <person name="Wu L."/>
            <person name="Ma J."/>
        </authorList>
    </citation>
    <scope>NUCLEOTIDE SEQUENCE [LARGE SCALE GENOMIC DNA]</scope>
    <source>
        <strain evidence="2">JCM 17027</strain>
    </source>
</reference>
<evidence type="ECO:0000313" key="1">
    <source>
        <dbReference type="EMBL" id="GAA3953798.1"/>
    </source>
</evidence>
<dbReference type="Proteomes" id="UP001500034">
    <property type="component" value="Unassembled WGS sequence"/>
</dbReference>
<accession>A0ABP7NTN1</accession>
<evidence type="ECO:0000313" key="2">
    <source>
        <dbReference type="Proteomes" id="UP001500034"/>
    </source>
</evidence>
<proteinExistence type="predicted"/>
<gene>
    <name evidence="1" type="ORF">GCM10022384_04110</name>
</gene>
<keyword evidence="2" id="KW-1185">Reference proteome</keyword>
<organism evidence="1 2">
    <name type="scientific">Streptomyces marokkonensis</name>
    <dbReference type="NCBI Taxonomy" id="324855"/>
    <lineage>
        <taxon>Bacteria</taxon>
        <taxon>Bacillati</taxon>
        <taxon>Actinomycetota</taxon>
        <taxon>Actinomycetes</taxon>
        <taxon>Kitasatosporales</taxon>
        <taxon>Streptomycetaceae</taxon>
        <taxon>Streptomyces</taxon>
    </lineage>
</organism>
<protein>
    <submittedName>
        <fullName evidence="1">Uncharacterized protein</fullName>
    </submittedName>
</protein>
<sequence>MDPDDWLLLAQWVGFPMSILYWTMPRQDLEALRFDRVTVLMDANP</sequence>